<evidence type="ECO:0000313" key="2">
    <source>
        <dbReference type="Proteomes" id="UP001057402"/>
    </source>
</evidence>
<keyword evidence="2" id="KW-1185">Reference proteome</keyword>
<dbReference type="Proteomes" id="UP001057402">
    <property type="component" value="Chromosome 4"/>
</dbReference>
<gene>
    <name evidence="1" type="ORF">MLD38_012728</name>
</gene>
<name>A0ACB9R6Q7_9MYRT</name>
<comment type="caution">
    <text evidence="1">The sequence shown here is derived from an EMBL/GenBank/DDBJ whole genome shotgun (WGS) entry which is preliminary data.</text>
</comment>
<organism evidence="1 2">
    <name type="scientific">Melastoma candidum</name>
    <dbReference type="NCBI Taxonomy" id="119954"/>
    <lineage>
        <taxon>Eukaryota</taxon>
        <taxon>Viridiplantae</taxon>
        <taxon>Streptophyta</taxon>
        <taxon>Embryophyta</taxon>
        <taxon>Tracheophyta</taxon>
        <taxon>Spermatophyta</taxon>
        <taxon>Magnoliopsida</taxon>
        <taxon>eudicotyledons</taxon>
        <taxon>Gunneridae</taxon>
        <taxon>Pentapetalae</taxon>
        <taxon>rosids</taxon>
        <taxon>malvids</taxon>
        <taxon>Myrtales</taxon>
        <taxon>Melastomataceae</taxon>
        <taxon>Melastomatoideae</taxon>
        <taxon>Melastomateae</taxon>
        <taxon>Melastoma</taxon>
    </lineage>
</organism>
<proteinExistence type="predicted"/>
<accession>A0ACB9R6Q7</accession>
<protein>
    <submittedName>
        <fullName evidence="1">Uncharacterized protein</fullName>
    </submittedName>
</protein>
<sequence>MARTLNSVVIEREDLVLPLSEGPATGTPFLRTCHFLKPCLPSSHLGPFPVPPKISPPLSYGSLDYPPDIRFRYPVGPGRGWVEWVEIMEPLHCHTWRKAGILEAIRCSTYRINRDEGLIVGLAERWCPETSSFVFPWGEASVTLEDVYVLWGYSVLPSPVLTEDDEMVETESRLKVARWDIIKSKSKKASSSRWMNTFKGRGSDIEHEAFLAFWLSRFVFPRSSHTIYEDLFLIAVQMARGNKVAIAPIVLASIYRELNLLKKYICDLAAGKLEDKSRCSDVALWAPLGILQVWVWERFVHLQPRPRIIRPGEPRLSRWDNVRCSEFKDIRAVLDRIDTDDHFEWRPYAKEVENFEVPIFYGQHGRWVRLGGGNSKDEEEMLFFTRFLVPCELVGLESTEHYLPHRVAMQFGMDQDIPGCFSPYDKSAEVAWKSDNSSFQDMWLYLPPRGSTQYLTKRYDYWHRSRPKDVPVKRSMEVADGSESSIPRDFSPSPGYAIVDESGDESDDDNLSLREFWSKIERRHDFQGSSKVPERPMKLQRLVQSASRNQSSLPPGFMATSTRNKCLSESSDDDHTIPGEIHFGQQKSMDADPSGTPFKSYMDSTSPPESPSWRDIVILSESEESSEEHEPIQENTSSVRTSEQKSAAAASLWRNQMVFAVDILEQGMTARISKLETDVTALKLPKTKGGLLPSAVL</sequence>
<reference evidence="2" key="1">
    <citation type="journal article" date="2023" name="Front. Plant Sci.">
        <title>Chromosomal-level genome assembly of Melastoma candidum provides insights into trichome evolution.</title>
        <authorList>
            <person name="Zhong Y."/>
            <person name="Wu W."/>
            <person name="Sun C."/>
            <person name="Zou P."/>
            <person name="Liu Y."/>
            <person name="Dai S."/>
            <person name="Zhou R."/>
        </authorList>
    </citation>
    <scope>NUCLEOTIDE SEQUENCE [LARGE SCALE GENOMIC DNA]</scope>
</reference>
<evidence type="ECO:0000313" key="1">
    <source>
        <dbReference type="EMBL" id="KAI4374776.1"/>
    </source>
</evidence>
<dbReference type="EMBL" id="CM042883">
    <property type="protein sequence ID" value="KAI4374776.1"/>
    <property type="molecule type" value="Genomic_DNA"/>
</dbReference>